<evidence type="ECO:0000313" key="2">
    <source>
        <dbReference type="EMBL" id="KAH0778827.1"/>
    </source>
</evidence>
<feature type="region of interest" description="Disordered" evidence="1">
    <location>
        <begin position="23"/>
        <end position="47"/>
    </location>
</feature>
<gene>
    <name evidence="2" type="ORF">KY290_005254</name>
</gene>
<dbReference type="Proteomes" id="UP000826656">
    <property type="component" value="Unassembled WGS sequence"/>
</dbReference>
<protein>
    <recommendedName>
        <fullName evidence="4">PiggyBac transposable element-derived protein domain-containing protein</fullName>
    </recommendedName>
</protein>
<evidence type="ECO:0000256" key="1">
    <source>
        <dbReference type="SAM" id="MobiDB-lite"/>
    </source>
</evidence>
<accession>A0ABQ7WDK3</accession>
<name>A0ABQ7WDK3_SOLTU</name>
<sequence>MALPNDRLGDDILKARRHEVLCLPDTRTQPNQPPPPTASQSEGHDDSKASSFEVASLLITRGAMQSLKLALGMMLLFLHLQKYQRIIRELRQRHVQHGGKMRVMWTVNRSEDFFEKGIMSRSGGFRKRPLMPETRVVMADIQAFSDIYRLFQIHQFEWMTNTPGEYTSYLPREFYVVYAATLLNMVVETETTERA</sequence>
<evidence type="ECO:0008006" key="4">
    <source>
        <dbReference type="Google" id="ProtNLM"/>
    </source>
</evidence>
<comment type="caution">
    <text evidence="2">The sequence shown here is derived from an EMBL/GenBank/DDBJ whole genome shotgun (WGS) entry which is preliminary data.</text>
</comment>
<proteinExistence type="predicted"/>
<dbReference type="EMBL" id="JAIVGD010000002">
    <property type="protein sequence ID" value="KAH0778827.1"/>
    <property type="molecule type" value="Genomic_DNA"/>
</dbReference>
<organism evidence="2 3">
    <name type="scientific">Solanum tuberosum</name>
    <name type="common">Potato</name>
    <dbReference type="NCBI Taxonomy" id="4113"/>
    <lineage>
        <taxon>Eukaryota</taxon>
        <taxon>Viridiplantae</taxon>
        <taxon>Streptophyta</taxon>
        <taxon>Embryophyta</taxon>
        <taxon>Tracheophyta</taxon>
        <taxon>Spermatophyta</taxon>
        <taxon>Magnoliopsida</taxon>
        <taxon>eudicotyledons</taxon>
        <taxon>Gunneridae</taxon>
        <taxon>Pentapetalae</taxon>
        <taxon>asterids</taxon>
        <taxon>lamiids</taxon>
        <taxon>Solanales</taxon>
        <taxon>Solanaceae</taxon>
        <taxon>Solanoideae</taxon>
        <taxon>Solaneae</taxon>
        <taxon>Solanum</taxon>
    </lineage>
</organism>
<keyword evidence="3" id="KW-1185">Reference proteome</keyword>
<reference evidence="2 3" key="1">
    <citation type="journal article" date="2021" name="bioRxiv">
        <title>Chromosome-scale and haplotype-resolved genome assembly of a tetraploid potato cultivar.</title>
        <authorList>
            <person name="Sun H."/>
            <person name="Jiao W.-B."/>
            <person name="Krause K."/>
            <person name="Campoy J.A."/>
            <person name="Goel M."/>
            <person name="Folz-Donahue K."/>
            <person name="Kukat C."/>
            <person name="Huettel B."/>
            <person name="Schneeberger K."/>
        </authorList>
    </citation>
    <scope>NUCLEOTIDE SEQUENCE [LARGE SCALE GENOMIC DNA]</scope>
    <source>
        <strain evidence="2">SolTubOtavaFocal</strain>
        <tissue evidence="2">Leaves</tissue>
    </source>
</reference>
<evidence type="ECO:0000313" key="3">
    <source>
        <dbReference type="Proteomes" id="UP000826656"/>
    </source>
</evidence>